<gene>
    <name evidence="2" type="ORF">HELGO_WM10647</name>
</gene>
<protein>
    <recommendedName>
        <fullName evidence="1">Histidine-specific methyltransferase SAM-dependent domain-containing protein</fullName>
    </recommendedName>
</protein>
<dbReference type="AlphaFoldDB" id="A0A6S6RW47"/>
<accession>A0A6S6RW47</accession>
<proteinExistence type="predicted"/>
<dbReference type="Pfam" id="PF10017">
    <property type="entry name" value="Methyltransf_33"/>
    <property type="match status" value="1"/>
</dbReference>
<dbReference type="InterPro" id="IPR019257">
    <property type="entry name" value="MeTrfase_dom"/>
</dbReference>
<evidence type="ECO:0000259" key="1">
    <source>
        <dbReference type="Pfam" id="PF10017"/>
    </source>
</evidence>
<sequence>MSIFSNRYITNEDLDHSYLQALQSRVIPPIHRFTSKVQVNSWFNLYEDEDNIYYDSIHNFAKSIKANIAEYVKKDMNYISIGGLNDVKDRYLLEEFTKQTNPTLSVIASSKYLVKNTLDSLSNIDMKKEVFISDFNAKNIRLISEEIREEHHSNHFFSLLGNSFGIYPQEYISKALRDAMNKDDYLLIEVHTSPDRITPTHTKKMLLNYRREKFQKHIILILDKIGITLEDGDLELEYSNDKFFTEMTVVNYYFRFKKSKIIRFLDQDIYFAKDERILLFSSNKYKLSVLKNILNNHGFRIKEEFISSELNSVQILCQLK</sequence>
<organism evidence="2">
    <name type="scientific">uncultured Campylobacterales bacterium</name>
    <dbReference type="NCBI Taxonomy" id="352960"/>
    <lineage>
        <taxon>Bacteria</taxon>
        <taxon>Pseudomonadati</taxon>
        <taxon>Campylobacterota</taxon>
        <taxon>Epsilonproteobacteria</taxon>
        <taxon>Campylobacterales</taxon>
        <taxon>environmental samples</taxon>
    </lineage>
</organism>
<reference evidence="2" key="1">
    <citation type="submission" date="2020-01" db="EMBL/GenBank/DDBJ databases">
        <authorList>
            <person name="Meier V. D."/>
            <person name="Meier V D."/>
        </authorList>
    </citation>
    <scope>NUCLEOTIDE SEQUENCE</scope>
    <source>
        <strain evidence="2">HLG_WM_MAG_12</strain>
    </source>
</reference>
<dbReference type="EMBL" id="CACVAW010000002">
    <property type="protein sequence ID" value="CAA6800118.1"/>
    <property type="molecule type" value="Genomic_DNA"/>
</dbReference>
<dbReference type="Gene3D" id="3.40.50.150">
    <property type="entry name" value="Vaccinia Virus protein VP39"/>
    <property type="match status" value="1"/>
</dbReference>
<dbReference type="InterPro" id="IPR029063">
    <property type="entry name" value="SAM-dependent_MTases_sf"/>
</dbReference>
<evidence type="ECO:0000313" key="2">
    <source>
        <dbReference type="EMBL" id="CAA6800118.1"/>
    </source>
</evidence>
<name>A0A6S6RW47_9BACT</name>
<feature type="domain" description="Histidine-specific methyltransferase SAM-dependent" evidence="1">
    <location>
        <begin position="65"/>
        <end position="317"/>
    </location>
</feature>